<evidence type="ECO:0000259" key="4">
    <source>
        <dbReference type="PROSITE" id="PS50011"/>
    </source>
</evidence>
<keyword evidence="2" id="KW-0067">ATP-binding</keyword>
<dbReference type="PRINTS" id="PR00109">
    <property type="entry name" value="TYRKINASE"/>
</dbReference>
<dbReference type="InterPro" id="IPR001245">
    <property type="entry name" value="Ser-Thr/Tyr_kinase_cat_dom"/>
</dbReference>
<organism evidence="5 6">
    <name type="scientific">Geotrypetes seraphini</name>
    <name type="common">Gaboon caecilian</name>
    <name type="synonym">Caecilia seraphini</name>
    <dbReference type="NCBI Taxonomy" id="260995"/>
    <lineage>
        <taxon>Eukaryota</taxon>
        <taxon>Metazoa</taxon>
        <taxon>Chordata</taxon>
        <taxon>Craniata</taxon>
        <taxon>Vertebrata</taxon>
        <taxon>Euteleostomi</taxon>
        <taxon>Amphibia</taxon>
        <taxon>Gymnophiona</taxon>
        <taxon>Geotrypetes</taxon>
    </lineage>
</organism>
<dbReference type="RefSeq" id="XP_033778296.1">
    <property type="nucleotide sequence ID" value="XM_033922405.1"/>
</dbReference>
<feature type="transmembrane region" description="Helical" evidence="3">
    <location>
        <begin position="25"/>
        <end position="46"/>
    </location>
</feature>
<dbReference type="InterPro" id="IPR000719">
    <property type="entry name" value="Prot_kinase_dom"/>
</dbReference>
<proteinExistence type="predicted"/>
<protein>
    <submittedName>
        <fullName evidence="6">Tyrosine-protein kinase STYK1-like</fullName>
    </submittedName>
</protein>
<keyword evidence="3" id="KW-1133">Transmembrane helix</keyword>
<reference evidence="6" key="1">
    <citation type="submission" date="2025-08" db="UniProtKB">
        <authorList>
            <consortium name="RefSeq"/>
        </authorList>
    </citation>
    <scope>IDENTIFICATION</scope>
</reference>
<keyword evidence="3" id="KW-0472">Membrane</keyword>
<accession>A0A6P8PS33</accession>
<keyword evidence="3" id="KW-0812">Transmembrane</keyword>
<evidence type="ECO:0000256" key="2">
    <source>
        <dbReference type="ARBA" id="ARBA00022840"/>
    </source>
</evidence>
<dbReference type="InterPro" id="IPR011009">
    <property type="entry name" value="Kinase-like_dom_sf"/>
</dbReference>
<dbReference type="GeneID" id="117349212"/>
<dbReference type="AlphaFoldDB" id="A0A6P8PS33"/>
<dbReference type="GO" id="GO:0004714">
    <property type="term" value="F:transmembrane receptor protein tyrosine kinase activity"/>
    <property type="evidence" value="ECO:0007669"/>
    <property type="project" value="TreeGrafter"/>
</dbReference>
<keyword evidence="1" id="KW-0547">Nucleotide-binding</keyword>
<dbReference type="Pfam" id="PF07714">
    <property type="entry name" value="PK_Tyr_Ser-Thr"/>
    <property type="match status" value="1"/>
</dbReference>
<dbReference type="KEGG" id="gsh:117349212"/>
<dbReference type="InParanoid" id="A0A6P8PS33"/>
<dbReference type="PROSITE" id="PS50011">
    <property type="entry name" value="PROTEIN_KINASE_DOM"/>
    <property type="match status" value="1"/>
</dbReference>
<dbReference type="GO" id="GO:0043235">
    <property type="term" value="C:receptor complex"/>
    <property type="evidence" value="ECO:0007669"/>
    <property type="project" value="TreeGrafter"/>
</dbReference>
<sequence>MGSAQQSCNFTTEDFRCNEDGMQNAVIIVPVFLAVSTLVGIGLILWKTCRKKRRLEGDSIVILAGESLHTGGREYGTVNRAASIVSILEPRDPLLDQWELPKDRRIQGETFLCQGRYGSICRATVSGVGASQTSQAVILRTLPEKARAGDVKDFLNVIKFHIQICNHDNLVKTFWCQTESPPLRLILKAMSLGNLLHFLWNSRKVDLAMTDCALDLTEKTVFSVAQQVAGGLEYLIGMQKLIHGYVAACNVLIHEDMTVRLCGLGMAAEVYQTRVLSSGRAAEVPLKWLAPERIMKRLITERSEVWSFGILLYEMITLGSPPYPDLHPADVLPSLQRQRRMPQPEQCGGQLYGIMKNCWHWKATNRPRFSELIQELDSQSIFADDVQLLMNTQTLDSNQYRRIAGLVS</sequence>
<feature type="domain" description="Protein kinase" evidence="4">
    <location>
        <begin position="106"/>
        <end position="382"/>
    </location>
</feature>
<dbReference type="InterPro" id="IPR050122">
    <property type="entry name" value="RTK"/>
</dbReference>
<evidence type="ECO:0000256" key="3">
    <source>
        <dbReference type="SAM" id="Phobius"/>
    </source>
</evidence>
<evidence type="ECO:0000256" key="1">
    <source>
        <dbReference type="ARBA" id="ARBA00022741"/>
    </source>
</evidence>
<dbReference type="PANTHER" id="PTHR24416:SF631">
    <property type="entry name" value="SERINE_THREONINE_TYROSINE KINASE 1"/>
    <property type="match status" value="1"/>
</dbReference>
<dbReference type="GO" id="GO:0007169">
    <property type="term" value="P:cell surface receptor protein tyrosine kinase signaling pathway"/>
    <property type="evidence" value="ECO:0007669"/>
    <property type="project" value="TreeGrafter"/>
</dbReference>
<evidence type="ECO:0000313" key="5">
    <source>
        <dbReference type="Proteomes" id="UP000515159"/>
    </source>
</evidence>
<dbReference type="GO" id="GO:0005524">
    <property type="term" value="F:ATP binding"/>
    <property type="evidence" value="ECO:0007669"/>
    <property type="project" value="UniProtKB-KW"/>
</dbReference>
<dbReference type="Proteomes" id="UP000515159">
    <property type="component" value="Chromosome 15"/>
</dbReference>
<gene>
    <name evidence="6" type="primary">LOC117349212</name>
</gene>
<dbReference type="SUPFAM" id="SSF56112">
    <property type="entry name" value="Protein kinase-like (PK-like)"/>
    <property type="match status" value="1"/>
</dbReference>
<keyword evidence="5" id="KW-1185">Reference proteome</keyword>
<dbReference type="Gene3D" id="3.30.200.20">
    <property type="entry name" value="Phosphorylase Kinase, domain 1"/>
    <property type="match status" value="1"/>
</dbReference>
<dbReference type="GO" id="GO:0005886">
    <property type="term" value="C:plasma membrane"/>
    <property type="evidence" value="ECO:0007669"/>
    <property type="project" value="TreeGrafter"/>
</dbReference>
<evidence type="ECO:0000313" key="6">
    <source>
        <dbReference type="RefSeq" id="XP_033778296.1"/>
    </source>
</evidence>
<name>A0A6P8PS33_GEOSA</name>
<dbReference type="PANTHER" id="PTHR24416">
    <property type="entry name" value="TYROSINE-PROTEIN KINASE RECEPTOR"/>
    <property type="match status" value="1"/>
</dbReference>
<dbReference type="Gene3D" id="1.10.510.10">
    <property type="entry name" value="Transferase(Phosphotransferase) domain 1"/>
    <property type="match status" value="1"/>
</dbReference>
<dbReference type="OrthoDB" id="4062651at2759"/>